<name>A0A1M5NBM0_9BRAD</name>
<proteinExistence type="predicted"/>
<feature type="domain" description="Transposase zinc-ribbon" evidence="1">
    <location>
        <begin position="7"/>
        <end position="54"/>
    </location>
</feature>
<evidence type="ECO:0000313" key="3">
    <source>
        <dbReference type="Proteomes" id="UP000189796"/>
    </source>
</evidence>
<sequence length="229" mass="25881">MPSPFDDDTAARELLERLRWPDGPACPRCDARGPDVFKIGGEKHSHRDGLYQCKPRRHQFTVTVGTALERQRIPLSTWVRAAHEFSYEGPAYGKGKDRKLKPPPLTELQPRIGVSYPTVLHIRDVIEYAARRYRGHKTGFGAWPRSFMKGAGTWLPDYDPRKRKRLAEGKDPSQHTIMAAHILADVMSEYKTADTPAAFDRTEVLLRLLLATPPKARSAQAPENAALWC</sequence>
<evidence type="ECO:0000313" key="2">
    <source>
        <dbReference type="EMBL" id="SHG86891.1"/>
    </source>
</evidence>
<protein>
    <submittedName>
        <fullName evidence="2">Transposase zinc-ribbon domain-containing protein</fullName>
    </submittedName>
</protein>
<dbReference type="RefSeq" id="WP_079601846.1">
    <property type="nucleotide sequence ID" value="NZ_LT670817.1"/>
</dbReference>
<organism evidence="2 3">
    <name type="scientific">Bradyrhizobium erythrophlei</name>
    <dbReference type="NCBI Taxonomy" id="1437360"/>
    <lineage>
        <taxon>Bacteria</taxon>
        <taxon>Pseudomonadati</taxon>
        <taxon>Pseudomonadota</taxon>
        <taxon>Alphaproteobacteria</taxon>
        <taxon>Hyphomicrobiales</taxon>
        <taxon>Nitrobacteraceae</taxon>
        <taxon>Bradyrhizobium</taxon>
    </lineage>
</organism>
<dbReference type="Pfam" id="PF12760">
    <property type="entry name" value="Zn_ribbon_IS1595"/>
    <property type="match status" value="1"/>
</dbReference>
<dbReference type="EMBL" id="LT670817">
    <property type="protein sequence ID" value="SHG86891.1"/>
    <property type="molecule type" value="Genomic_DNA"/>
</dbReference>
<reference evidence="2 3" key="1">
    <citation type="submission" date="2016-11" db="EMBL/GenBank/DDBJ databases">
        <authorList>
            <person name="Jaros S."/>
            <person name="Januszkiewicz K."/>
            <person name="Wedrychowicz H."/>
        </authorList>
    </citation>
    <scope>NUCLEOTIDE SEQUENCE [LARGE SCALE GENOMIC DNA]</scope>
    <source>
        <strain evidence="2 3">GAS138</strain>
    </source>
</reference>
<dbReference type="OrthoDB" id="271821at2"/>
<evidence type="ECO:0000259" key="1">
    <source>
        <dbReference type="Pfam" id="PF12760"/>
    </source>
</evidence>
<gene>
    <name evidence="2" type="ORF">SAMN05443248_2919</name>
</gene>
<dbReference type="Proteomes" id="UP000189796">
    <property type="component" value="Chromosome I"/>
</dbReference>
<dbReference type="AlphaFoldDB" id="A0A1M5NBM0"/>
<dbReference type="InterPro" id="IPR024442">
    <property type="entry name" value="Transposase_Zn_ribbon"/>
</dbReference>
<accession>A0A1M5NBM0</accession>